<reference evidence="1" key="1">
    <citation type="submission" date="2023-04" db="EMBL/GenBank/DDBJ databases">
        <authorList>
            <person name="Vijverberg K."/>
            <person name="Xiong W."/>
            <person name="Schranz E."/>
        </authorList>
    </citation>
    <scope>NUCLEOTIDE SEQUENCE</scope>
</reference>
<dbReference type="Proteomes" id="UP001177003">
    <property type="component" value="Chromosome 2"/>
</dbReference>
<sequence length="267" mass="30098">MGSLTPFYAFGTKAQSNIRFTIIAQNVKTKEHLLGYFLYKPHLLIFLLRIKEAFISPTNTSFSRRAQTKSCNLTYSPTSTMAIPKTIILQIDQFCNCEGCIQKVKNTFCELGGVKLLEMNPEIGKFIISTTKHSDVIKYALERTFSKKKVILFENPKHPCQPPIHNHQNVIINHNHIHQVPPSITTNAYDVAKVLATTTHANGLQSVEITHMKLNFNNFENRPSVRSRHAINNVTPPLKPKHTRHACITSTNNCNGITSTTTISTKE</sequence>
<evidence type="ECO:0000313" key="1">
    <source>
        <dbReference type="EMBL" id="CAI9273633.1"/>
    </source>
</evidence>
<dbReference type="AlphaFoldDB" id="A0AA35YGT6"/>
<organism evidence="1 2">
    <name type="scientific">Lactuca saligna</name>
    <name type="common">Willowleaf lettuce</name>
    <dbReference type="NCBI Taxonomy" id="75948"/>
    <lineage>
        <taxon>Eukaryota</taxon>
        <taxon>Viridiplantae</taxon>
        <taxon>Streptophyta</taxon>
        <taxon>Embryophyta</taxon>
        <taxon>Tracheophyta</taxon>
        <taxon>Spermatophyta</taxon>
        <taxon>Magnoliopsida</taxon>
        <taxon>eudicotyledons</taxon>
        <taxon>Gunneridae</taxon>
        <taxon>Pentapetalae</taxon>
        <taxon>asterids</taxon>
        <taxon>campanulids</taxon>
        <taxon>Asterales</taxon>
        <taxon>Asteraceae</taxon>
        <taxon>Cichorioideae</taxon>
        <taxon>Cichorieae</taxon>
        <taxon>Lactucinae</taxon>
        <taxon>Lactuca</taxon>
    </lineage>
</organism>
<accession>A0AA35YGT6</accession>
<keyword evidence="2" id="KW-1185">Reference proteome</keyword>
<proteinExistence type="predicted"/>
<name>A0AA35YGT6_LACSI</name>
<protein>
    <recommendedName>
        <fullName evidence="3">HMA domain-containing protein</fullName>
    </recommendedName>
</protein>
<gene>
    <name evidence="1" type="ORF">LSALG_LOCUS13765</name>
</gene>
<evidence type="ECO:0000313" key="2">
    <source>
        <dbReference type="Proteomes" id="UP001177003"/>
    </source>
</evidence>
<evidence type="ECO:0008006" key="3">
    <source>
        <dbReference type="Google" id="ProtNLM"/>
    </source>
</evidence>
<dbReference type="EMBL" id="OX465078">
    <property type="protein sequence ID" value="CAI9273633.1"/>
    <property type="molecule type" value="Genomic_DNA"/>
</dbReference>